<dbReference type="Proteomes" id="UP001214250">
    <property type="component" value="Chromosome 1"/>
</dbReference>
<name>A0ABY7VRZ5_9BACT</name>
<proteinExistence type="predicted"/>
<accession>A0ABY7VRZ5</accession>
<organism evidence="1 2">
    <name type="scientific">Lentisphaera profundi</name>
    <dbReference type="NCBI Taxonomy" id="1658616"/>
    <lineage>
        <taxon>Bacteria</taxon>
        <taxon>Pseudomonadati</taxon>
        <taxon>Lentisphaerota</taxon>
        <taxon>Lentisphaeria</taxon>
        <taxon>Lentisphaerales</taxon>
        <taxon>Lentisphaeraceae</taxon>
        <taxon>Lentisphaera</taxon>
    </lineage>
</organism>
<protein>
    <recommendedName>
        <fullName evidence="3">Secreted protein</fullName>
    </recommendedName>
</protein>
<dbReference type="RefSeq" id="WP_274150068.1">
    <property type="nucleotide sequence ID" value="NZ_CP117811.1"/>
</dbReference>
<evidence type="ECO:0008006" key="3">
    <source>
        <dbReference type="Google" id="ProtNLM"/>
    </source>
</evidence>
<dbReference type="EMBL" id="CP117811">
    <property type="protein sequence ID" value="WDE96074.1"/>
    <property type="molecule type" value="Genomic_DNA"/>
</dbReference>
<dbReference type="PROSITE" id="PS51257">
    <property type="entry name" value="PROKAR_LIPOPROTEIN"/>
    <property type="match status" value="1"/>
</dbReference>
<keyword evidence="2" id="KW-1185">Reference proteome</keyword>
<evidence type="ECO:0000313" key="1">
    <source>
        <dbReference type="EMBL" id="WDE96074.1"/>
    </source>
</evidence>
<reference evidence="1 2" key="1">
    <citation type="submission" date="2023-02" db="EMBL/GenBank/DDBJ databases">
        <title>Genome sequence of Lentisphaera profundi SAORIC-696.</title>
        <authorList>
            <person name="Kim e."/>
            <person name="Cho J.-C."/>
            <person name="Choi A."/>
            <person name="Kang I."/>
        </authorList>
    </citation>
    <scope>NUCLEOTIDE SEQUENCE [LARGE SCALE GENOMIC DNA]</scope>
    <source>
        <strain evidence="1 2">SAORIC-696</strain>
    </source>
</reference>
<sequence>MKRVLIRPFLIILLAFLFVSTASCDWSSYEEEEVDSEIEEYENDREEE</sequence>
<evidence type="ECO:0000313" key="2">
    <source>
        <dbReference type="Proteomes" id="UP001214250"/>
    </source>
</evidence>
<gene>
    <name evidence="1" type="ORF">PQO03_10150</name>
</gene>